<keyword evidence="2" id="KW-0472">Membrane</keyword>
<keyword evidence="4" id="KW-1185">Reference proteome</keyword>
<keyword evidence="2" id="KW-1133">Transmembrane helix</keyword>
<evidence type="ECO:0000313" key="4">
    <source>
        <dbReference type="Proteomes" id="UP001152795"/>
    </source>
</evidence>
<reference evidence="3" key="1">
    <citation type="submission" date="2020-04" db="EMBL/GenBank/DDBJ databases">
        <authorList>
            <person name="Alioto T."/>
            <person name="Alioto T."/>
            <person name="Gomez Garrido J."/>
        </authorList>
    </citation>
    <scope>NUCLEOTIDE SEQUENCE</scope>
    <source>
        <strain evidence="3">A484AB</strain>
    </source>
</reference>
<feature type="region of interest" description="Disordered" evidence="1">
    <location>
        <begin position="225"/>
        <end position="264"/>
    </location>
</feature>
<proteinExistence type="predicted"/>
<dbReference type="AlphaFoldDB" id="A0A7D9DLW2"/>
<keyword evidence="2" id="KW-0812">Transmembrane</keyword>
<dbReference type="SUPFAM" id="SSF68906">
    <property type="entry name" value="SAP domain"/>
    <property type="match status" value="1"/>
</dbReference>
<comment type="caution">
    <text evidence="3">The sequence shown here is derived from an EMBL/GenBank/DDBJ whole genome shotgun (WGS) entry which is preliminary data.</text>
</comment>
<dbReference type="InterPro" id="IPR036361">
    <property type="entry name" value="SAP_dom_sf"/>
</dbReference>
<accession>A0A7D9DLW2</accession>
<gene>
    <name evidence="3" type="ORF">PACLA_8A047629</name>
</gene>
<evidence type="ECO:0000256" key="1">
    <source>
        <dbReference type="SAM" id="MobiDB-lite"/>
    </source>
</evidence>
<name>A0A7D9DLW2_PARCT</name>
<feature type="compositionally biased region" description="Low complexity" evidence="1">
    <location>
        <begin position="241"/>
        <end position="254"/>
    </location>
</feature>
<dbReference type="EMBL" id="CACRXK020001009">
    <property type="protein sequence ID" value="CAB3986391.1"/>
    <property type="molecule type" value="Genomic_DNA"/>
</dbReference>
<organism evidence="3 4">
    <name type="scientific">Paramuricea clavata</name>
    <name type="common">Red gorgonian</name>
    <name type="synonym">Violescent sea-whip</name>
    <dbReference type="NCBI Taxonomy" id="317549"/>
    <lineage>
        <taxon>Eukaryota</taxon>
        <taxon>Metazoa</taxon>
        <taxon>Cnidaria</taxon>
        <taxon>Anthozoa</taxon>
        <taxon>Octocorallia</taxon>
        <taxon>Malacalcyonacea</taxon>
        <taxon>Plexauridae</taxon>
        <taxon>Paramuricea</taxon>
    </lineage>
</organism>
<evidence type="ECO:0000313" key="3">
    <source>
        <dbReference type="EMBL" id="CAB3986391.1"/>
    </source>
</evidence>
<feature type="region of interest" description="Disordered" evidence="1">
    <location>
        <begin position="144"/>
        <end position="171"/>
    </location>
</feature>
<sequence>MRCAKDEGGEKLFKAAEWLNKEQIKGFFSRLAKKRRKGVISTDIEEEIGVDNYESDTDDAEENEKRAYLLNLISNESNVAHPIYYDAYALCELHKQDKLSGFKVPMLKEICSHFELGFKSKDKKQDLINTISNMERLIKDTKRKTAGNPRQGFRLTHATTESEDMQRAKEHENVKKLISTLDANMVKKLAIRSLRRGIGSMDYIDTLLIMEDDLDEDDQDAERLGAFGESSNDNPLNSAIDPSQSQSPSQSQDPNPTPEPTLESVPDWCTCGKCRPMPQEFHFDDLSSLANLLFLWTISFVAGGGMWAMVGEIRTGLLSFKEMCLVTPSASHILLFNILDMSTGTYS</sequence>
<evidence type="ECO:0000256" key="2">
    <source>
        <dbReference type="SAM" id="Phobius"/>
    </source>
</evidence>
<feature type="transmembrane region" description="Helical" evidence="2">
    <location>
        <begin position="289"/>
        <end position="310"/>
    </location>
</feature>
<dbReference type="Proteomes" id="UP001152795">
    <property type="component" value="Unassembled WGS sequence"/>
</dbReference>
<protein>
    <submittedName>
        <fullName evidence="3">Uncharacterized protein</fullName>
    </submittedName>
</protein>
<dbReference type="Gene3D" id="1.10.720.30">
    <property type="entry name" value="SAP domain"/>
    <property type="match status" value="1"/>
</dbReference>